<dbReference type="EMBL" id="VUNR01000005">
    <property type="protein sequence ID" value="MSU08246.1"/>
    <property type="molecule type" value="Genomic_DNA"/>
</dbReference>
<protein>
    <recommendedName>
        <fullName evidence="1">RNA ligase domain-containing protein</fullName>
    </recommendedName>
</protein>
<keyword evidence="3" id="KW-1185">Reference proteome</keyword>
<feature type="domain" description="RNA ligase" evidence="1">
    <location>
        <begin position="29"/>
        <end position="197"/>
    </location>
</feature>
<evidence type="ECO:0000259" key="1">
    <source>
        <dbReference type="Pfam" id="PF09414"/>
    </source>
</evidence>
<dbReference type="Gene3D" id="3.30.470.30">
    <property type="entry name" value="DNA ligase/mRNA capping enzyme"/>
    <property type="match status" value="1"/>
</dbReference>
<dbReference type="SUPFAM" id="SSF56091">
    <property type="entry name" value="DNA ligase/mRNA capping enzyme, catalytic domain"/>
    <property type="match status" value="1"/>
</dbReference>
<organism evidence="2 3">
    <name type="scientific">Anaerovibrio slackiae</name>
    <dbReference type="NCBI Taxonomy" id="2652309"/>
    <lineage>
        <taxon>Bacteria</taxon>
        <taxon>Bacillati</taxon>
        <taxon>Bacillota</taxon>
        <taxon>Negativicutes</taxon>
        <taxon>Selenomonadales</taxon>
        <taxon>Selenomonadaceae</taxon>
        <taxon>Anaerovibrio</taxon>
    </lineage>
</organism>
<dbReference type="AlphaFoldDB" id="A0A6I2UHJ1"/>
<evidence type="ECO:0000313" key="2">
    <source>
        <dbReference type="EMBL" id="MSU08246.1"/>
    </source>
</evidence>
<sequence length="305" mass="35303">MIQMETTFYQHVERLGNDEVQGILDGMVYLFTKLDGTNIGIHSENGEVKVNSRKRAIAIGCDNAGSCKYVMDNPKFASYLKAHPQHYLYGEFLVPHTIRSYSDDAWRKVYIFDVVDYSDGYPRYLTYEEYQPLLEEYGIEYIPLIAKLENPTEAQLSEYLQRSNFLQSDASMPGEGIVLKNYGFRNEYGRTTWAKLVRTEFKMQKKCKVSAVDVEHGIVDQYLTTAFIEKELAKVLNDIGTWNNKYIGRCLGTVWHELIVENTWDIVKKFKNPKIDFGVLNVLANEKIKQVMSKFFKEQGITLPF</sequence>
<accession>A0A6I2UHJ1</accession>
<evidence type="ECO:0000313" key="3">
    <source>
        <dbReference type="Proteomes" id="UP000433181"/>
    </source>
</evidence>
<dbReference type="Pfam" id="PF09414">
    <property type="entry name" value="RNA_ligase"/>
    <property type="match status" value="1"/>
</dbReference>
<comment type="caution">
    <text evidence="2">The sequence shown here is derived from an EMBL/GenBank/DDBJ whole genome shotgun (WGS) entry which is preliminary data.</text>
</comment>
<dbReference type="Proteomes" id="UP000433181">
    <property type="component" value="Unassembled WGS sequence"/>
</dbReference>
<proteinExistence type="predicted"/>
<gene>
    <name evidence="2" type="ORF">FYJ84_04485</name>
</gene>
<name>A0A6I2UHJ1_9FIRM</name>
<reference evidence="2 3" key="1">
    <citation type="submission" date="2019-08" db="EMBL/GenBank/DDBJ databases">
        <title>In-depth cultivation of the pig gut microbiome towards novel bacterial diversity and tailored functional studies.</title>
        <authorList>
            <person name="Wylensek D."/>
            <person name="Hitch T.C.A."/>
            <person name="Clavel T."/>
        </authorList>
    </citation>
    <scope>NUCLEOTIDE SEQUENCE [LARGE SCALE GENOMIC DNA]</scope>
    <source>
        <strain evidence="2 3">WCA-693-APC-5D-A</strain>
    </source>
</reference>
<dbReference type="InterPro" id="IPR021122">
    <property type="entry name" value="RNA_ligase_dom_REL/Rnl2"/>
</dbReference>